<feature type="transmembrane region" description="Helical" evidence="1">
    <location>
        <begin position="55"/>
        <end position="76"/>
    </location>
</feature>
<keyword evidence="1" id="KW-0472">Membrane</keyword>
<dbReference type="EMBL" id="CP012174">
    <property type="protein sequence ID" value="AKV77916.1"/>
    <property type="molecule type" value="Genomic_DNA"/>
</dbReference>
<reference evidence="7 9" key="3">
    <citation type="submission" date="2015-07" db="EMBL/GenBank/DDBJ databases">
        <title>Physiological, transcriptional responses and genome re-sequencing of acid resistant extremely thermoacidophilic Metallosphaera sedula SARC-M1.</title>
        <authorList>
            <person name="Ai C."/>
            <person name="McCarthy S."/>
            <person name="Eckrich V."/>
            <person name="Rudrappa D."/>
            <person name="Qiu G."/>
            <person name="Blum P."/>
        </authorList>
    </citation>
    <scope>NUCLEOTIDE SEQUENCE [LARGE SCALE GENOMIC DNA]</scope>
    <source>
        <strain evidence="7 9">SARC-M1</strain>
    </source>
</reference>
<reference evidence="2 8" key="1">
    <citation type="journal article" date="2014" name="J. Bacteriol.">
        <title>Role of an Archaeal PitA Transporter in the Copper and Arsenic Resistance of Metallosphaera sedula, an Extreme Thermoacidophile.</title>
        <authorList>
            <person name="McCarthy S."/>
            <person name="Ai C."/>
            <person name="Wheaton G."/>
            <person name="Tevatia R."/>
            <person name="Eckrich V."/>
            <person name="Kelly R."/>
            <person name="Blum P."/>
        </authorList>
    </citation>
    <scope>NUCLEOTIDE SEQUENCE [LARGE SCALE GENOMIC DNA]</scope>
    <source>
        <strain evidence="2 8">CuR1</strain>
    </source>
</reference>
<feature type="transmembrane region" description="Helical" evidence="1">
    <location>
        <begin position="143"/>
        <end position="163"/>
    </location>
</feature>
<evidence type="ECO:0000313" key="12">
    <source>
        <dbReference type="Proteomes" id="UP000062475"/>
    </source>
</evidence>
<dbReference type="RefSeq" id="WP_011921407.1">
    <property type="nucleotide sequence ID" value="NZ_AP019770.1"/>
</dbReference>
<dbReference type="EMBL" id="CP012176">
    <property type="protein sequence ID" value="AKV82403.1"/>
    <property type="molecule type" value="Genomic_DNA"/>
</dbReference>
<evidence type="ECO:0000313" key="8">
    <source>
        <dbReference type="Proteomes" id="UP000029084"/>
    </source>
</evidence>
<evidence type="ECO:0000313" key="3">
    <source>
        <dbReference type="EMBL" id="AKV73427.1"/>
    </source>
</evidence>
<dbReference type="Proteomes" id="UP000062398">
    <property type="component" value="Chromosome"/>
</dbReference>
<evidence type="ECO:0000313" key="9">
    <source>
        <dbReference type="Proteomes" id="UP000056255"/>
    </source>
</evidence>
<evidence type="ECO:0000313" key="2">
    <source>
        <dbReference type="EMBL" id="AIM26426.1"/>
    </source>
</evidence>
<feature type="transmembrane region" description="Helical" evidence="1">
    <location>
        <begin position="88"/>
        <end position="107"/>
    </location>
</feature>
<keyword evidence="1" id="KW-1133">Transmembrane helix</keyword>
<proteinExistence type="predicted"/>
<dbReference type="EMBL" id="CP012172">
    <property type="protein sequence ID" value="AKV73427.1"/>
    <property type="molecule type" value="Genomic_DNA"/>
</dbReference>
<dbReference type="Proteomes" id="UP000056255">
    <property type="component" value="Chromosome"/>
</dbReference>
<evidence type="ECO:0000313" key="5">
    <source>
        <dbReference type="EMBL" id="AKV77916.1"/>
    </source>
</evidence>
<dbReference type="EMBL" id="CP012173">
    <property type="protein sequence ID" value="AKV75670.1"/>
    <property type="molecule type" value="Genomic_DNA"/>
</dbReference>
<reference evidence="10 11" key="2">
    <citation type="journal article" date="2015" name="Genome Announc.">
        <title>Complete Genome Sequences of Evolved Arsenate-Resistant Metallosphaera sedula Strains.</title>
        <authorList>
            <person name="Ai C."/>
            <person name="McCarthy S."/>
            <person name="Schackwitz W."/>
            <person name="Martin J."/>
            <person name="Lipzen A."/>
            <person name="Blum P."/>
        </authorList>
    </citation>
    <scope>NUCLEOTIDE SEQUENCE [LARGE SCALE GENOMIC DNA]</scope>
    <source>
        <strain evidence="5 11">ARS120-1</strain>
        <strain evidence="6 10">ARS120-2</strain>
        <strain evidence="3 13">ARS50-1</strain>
        <strain evidence="4 12">ARS50-2</strain>
    </source>
</reference>
<dbReference type="Proteomes" id="UP000061362">
    <property type="component" value="Chromosome"/>
</dbReference>
<evidence type="ECO:0000313" key="10">
    <source>
        <dbReference type="Proteomes" id="UP000061362"/>
    </source>
</evidence>
<dbReference type="Proteomes" id="UP000068832">
    <property type="component" value="Chromosome"/>
</dbReference>
<evidence type="ECO:0000313" key="4">
    <source>
        <dbReference type="EMBL" id="AKV75670.1"/>
    </source>
</evidence>
<accession>A0A088E2A7</accession>
<keyword evidence="1" id="KW-0812">Transmembrane</keyword>
<dbReference type="EMBL" id="CP012175">
    <property type="protein sequence ID" value="AKV80161.1"/>
    <property type="molecule type" value="Genomic_DNA"/>
</dbReference>
<dbReference type="OrthoDB" id="41808at2157"/>
<dbReference type="Proteomes" id="UP000029084">
    <property type="component" value="Chromosome"/>
</dbReference>
<evidence type="ECO:0000313" key="11">
    <source>
        <dbReference type="Proteomes" id="UP000062398"/>
    </source>
</evidence>
<dbReference type="EMBL" id="CP008822">
    <property type="protein sequence ID" value="AIM26426.1"/>
    <property type="molecule type" value="Genomic_DNA"/>
</dbReference>
<name>A0A088E2A7_9CREN</name>
<gene>
    <name evidence="2" type="ORF">HA72_0262</name>
    <name evidence="3" type="ORF">MsedA_0273</name>
    <name evidence="4" type="ORF">MsedB_0273</name>
    <name evidence="5" type="ORF">MsedC_0272</name>
    <name evidence="6" type="ORF">MsedD_0273</name>
    <name evidence="7" type="ORF">MsedE_0273</name>
</gene>
<dbReference type="GeneID" id="91754707"/>
<protein>
    <submittedName>
        <fullName evidence="2">Uncharacterized protein</fullName>
    </submittedName>
</protein>
<evidence type="ECO:0000313" key="6">
    <source>
        <dbReference type="EMBL" id="AKV80161.1"/>
    </source>
</evidence>
<evidence type="ECO:0000313" key="7">
    <source>
        <dbReference type="EMBL" id="AKV82403.1"/>
    </source>
</evidence>
<evidence type="ECO:0000313" key="13">
    <source>
        <dbReference type="Proteomes" id="UP000068832"/>
    </source>
</evidence>
<evidence type="ECO:0000256" key="1">
    <source>
        <dbReference type="SAM" id="Phobius"/>
    </source>
</evidence>
<dbReference type="OMA" id="YSTMFWL"/>
<feature type="transmembrane region" description="Helical" evidence="1">
    <location>
        <begin position="7"/>
        <end position="26"/>
    </location>
</feature>
<dbReference type="AlphaFoldDB" id="A0A088E2A7"/>
<dbReference type="Proteomes" id="UP000062475">
    <property type="component" value="Chromosome"/>
</dbReference>
<sequence length="178" mass="20817">MQFKLTTIYYVLVAIVSIIPYPWWYYSVGGIVTIEDSPFQVLIYFLGTRLILSDVLTFLLTAFRLYVFVVAVGYAFQSMRGNPKVYSTMFWFPVLYVLDPILIYVLFKFIPQLLGVPIQYPFFIWGTETFTSSFKGNQVIAEVISYPTLIYWFALGTAILYPFSRWEIRASRRKARQP</sequence>
<dbReference type="PATRIC" id="fig|43687.5.peg.267"/>
<organism evidence="2 8">
    <name type="scientific">Metallosphaera sedula</name>
    <dbReference type="NCBI Taxonomy" id="43687"/>
    <lineage>
        <taxon>Archaea</taxon>
        <taxon>Thermoproteota</taxon>
        <taxon>Thermoprotei</taxon>
        <taxon>Sulfolobales</taxon>
        <taxon>Sulfolobaceae</taxon>
        <taxon>Metallosphaera</taxon>
    </lineage>
</organism>